<protein>
    <submittedName>
        <fullName evidence="1">Uncharacterized protein</fullName>
    </submittedName>
</protein>
<gene>
    <name evidence="1" type="ORF">HIV01_001070</name>
</gene>
<proteinExistence type="predicted"/>
<dbReference type="RefSeq" id="WP_200604442.1">
    <property type="nucleotide sequence ID" value="NZ_CP071517.1"/>
</dbReference>
<dbReference type="EMBL" id="CP071517">
    <property type="protein sequence ID" value="QSX75193.1"/>
    <property type="molecule type" value="Genomic_DNA"/>
</dbReference>
<accession>A0ABX7RCI3</accession>
<organism evidence="1 2">
    <name type="scientific">Lysobacter arenosi</name>
    <dbReference type="NCBI Taxonomy" id="2795387"/>
    <lineage>
        <taxon>Bacteria</taxon>
        <taxon>Pseudomonadati</taxon>
        <taxon>Pseudomonadota</taxon>
        <taxon>Gammaproteobacteria</taxon>
        <taxon>Lysobacterales</taxon>
        <taxon>Lysobacteraceae</taxon>
        <taxon>Lysobacter</taxon>
    </lineage>
</organism>
<dbReference type="Proteomes" id="UP000663400">
    <property type="component" value="Chromosome"/>
</dbReference>
<name>A0ABX7RCI3_9GAMM</name>
<sequence length="249" mass="27891">MDTKMDTLLKAVLDAHGDLKKWAAVKQITADMSLGGPFWAARGWPDVYAGQTVTLDPHNQHIRFAPFTGTGRTSVLDVDPERVALTSNGGEVVEERLHPRGSFPLPFDPMTTPWDAIQVAYFTSAAVWNYLTAPFVFARAGVEAREIEPWTEGAETWRRLAVTFPKSNANHNAEQVFYFDEAFMQRRMDYSPDVTGSPPVAHYSDDHRTFDGFVFPTHRRVYLHDANGVADKSFAPITMDVRSIVLESA</sequence>
<evidence type="ECO:0000313" key="1">
    <source>
        <dbReference type="EMBL" id="QSX75193.1"/>
    </source>
</evidence>
<keyword evidence="2" id="KW-1185">Reference proteome</keyword>
<evidence type="ECO:0000313" key="2">
    <source>
        <dbReference type="Proteomes" id="UP000663400"/>
    </source>
</evidence>
<reference evidence="1 2" key="1">
    <citation type="submission" date="2021-02" db="EMBL/GenBank/DDBJ databases">
        <title>Lysobacter arenosi sp. nov., isolated from soil of gangwondo yeongwol, south Korea.</title>
        <authorList>
            <person name="Kim K.R."/>
            <person name="Kim K.H."/>
            <person name="Jeon C.O."/>
        </authorList>
    </citation>
    <scope>NUCLEOTIDE SEQUENCE [LARGE SCALE GENOMIC DNA]</scope>
    <source>
        <strain evidence="1 2">R7</strain>
    </source>
</reference>